<evidence type="ECO:0000313" key="3">
    <source>
        <dbReference type="Proteomes" id="UP000271925"/>
    </source>
</evidence>
<dbReference type="SUPFAM" id="SSF46785">
    <property type="entry name" value="Winged helix' DNA-binding domain"/>
    <property type="match status" value="1"/>
</dbReference>
<dbReference type="PANTHER" id="PTHR33164">
    <property type="entry name" value="TRANSCRIPTIONAL REGULATOR, MARR FAMILY"/>
    <property type="match status" value="1"/>
</dbReference>
<dbReference type="AlphaFoldDB" id="A0A3P1B946"/>
<dbReference type="SMART" id="SM00347">
    <property type="entry name" value="HTH_MARR"/>
    <property type="match status" value="1"/>
</dbReference>
<dbReference type="InterPro" id="IPR039422">
    <property type="entry name" value="MarR/SlyA-like"/>
</dbReference>
<dbReference type="Pfam" id="PF12802">
    <property type="entry name" value="MarR_2"/>
    <property type="match status" value="1"/>
</dbReference>
<dbReference type="GO" id="GO:0006950">
    <property type="term" value="P:response to stress"/>
    <property type="evidence" value="ECO:0007669"/>
    <property type="project" value="TreeGrafter"/>
</dbReference>
<accession>A0A3P1B946</accession>
<dbReference type="InterPro" id="IPR036390">
    <property type="entry name" value="WH_DNA-bd_sf"/>
</dbReference>
<gene>
    <name evidence="2" type="ORF">EHT25_31370</name>
</gene>
<evidence type="ECO:0000313" key="2">
    <source>
        <dbReference type="EMBL" id="RRA97555.1"/>
    </source>
</evidence>
<dbReference type="RefSeq" id="WP_124879419.1">
    <property type="nucleotide sequence ID" value="NZ_RQJO01000017.1"/>
</dbReference>
<evidence type="ECO:0000259" key="1">
    <source>
        <dbReference type="PROSITE" id="PS50995"/>
    </source>
</evidence>
<dbReference type="InterPro" id="IPR036388">
    <property type="entry name" value="WH-like_DNA-bd_sf"/>
</dbReference>
<dbReference type="PROSITE" id="PS50995">
    <property type="entry name" value="HTH_MARR_2"/>
    <property type="match status" value="1"/>
</dbReference>
<dbReference type="OrthoDB" id="996843at2"/>
<dbReference type="GO" id="GO:0003700">
    <property type="term" value="F:DNA-binding transcription factor activity"/>
    <property type="evidence" value="ECO:0007669"/>
    <property type="project" value="InterPro"/>
</dbReference>
<dbReference type="PANTHER" id="PTHR33164:SF43">
    <property type="entry name" value="HTH-TYPE TRANSCRIPTIONAL REPRESSOR YETL"/>
    <property type="match status" value="1"/>
</dbReference>
<dbReference type="PRINTS" id="PR00598">
    <property type="entry name" value="HTHMARR"/>
</dbReference>
<sequence>MISNEETTIKERIVAMMGNLVLFNVNQVSHLFAKKANRDLAKAGSSLQLEQLPVLFVVNCSPDGLLSQQDIANILQKDKSGIQRSIRTLERDGYLRITPDSIDRRKNLIQLTPAGKMIIEKIVNTAKRLDDEVTSQLTPVEVETLVRLLRKVMTLIEV</sequence>
<name>A0A3P1B946_9BACT</name>
<keyword evidence="3" id="KW-1185">Reference proteome</keyword>
<dbReference type="EMBL" id="RQJO01000017">
    <property type="protein sequence ID" value="RRA97555.1"/>
    <property type="molecule type" value="Genomic_DNA"/>
</dbReference>
<dbReference type="Gene3D" id="1.10.10.10">
    <property type="entry name" value="Winged helix-like DNA-binding domain superfamily/Winged helix DNA-binding domain"/>
    <property type="match status" value="1"/>
</dbReference>
<dbReference type="Proteomes" id="UP000271925">
    <property type="component" value="Unassembled WGS sequence"/>
</dbReference>
<proteinExistence type="predicted"/>
<reference evidence="2 3" key="1">
    <citation type="submission" date="2018-11" db="EMBL/GenBank/DDBJ databases">
        <authorList>
            <person name="Zhou Z."/>
            <person name="Wang G."/>
        </authorList>
    </citation>
    <scope>NUCLEOTIDE SEQUENCE [LARGE SCALE GENOMIC DNA]</scope>
    <source>
        <strain evidence="2 3">KCTC52004</strain>
    </source>
</reference>
<organism evidence="2 3">
    <name type="scientific">Larkinella rosea</name>
    <dbReference type="NCBI Taxonomy" id="2025312"/>
    <lineage>
        <taxon>Bacteria</taxon>
        <taxon>Pseudomonadati</taxon>
        <taxon>Bacteroidota</taxon>
        <taxon>Cytophagia</taxon>
        <taxon>Cytophagales</taxon>
        <taxon>Spirosomataceae</taxon>
        <taxon>Larkinella</taxon>
    </lineage>
</organism>
<comment type="caution">
    <text evidence="2">The sequence shown here is derived from an EMBL/GenBank/DDBJ whole genome shotgun (WGS) entry which is preliminary data.</text>
</comment>
<feature type="domain" description="HTH marR-type" evidence="1">
    <location>
        <begin position="18"/>
        <end position="154"/>
    </location>
</feature>
<dbReference type="InterPro" id="IPR000835">
    <property type="entry name" value="HTH_MarR-typ"/>
</dbReference>
<protein>
    <submittedName>
        <fullName evidence="2">MarR family transcriptional regulator</fullName>
    </submittedName>
</protein>